<gene>
    <name evidence="2" type="ORF">P255_02222</name>
</gene>
<feature type="transmembrane region" description="Helical" evidence="1">
    <location>
        <begin position="423"/>
        <end position="443"/>
    </location>
</feature>
<feature type="transmembrane region" description="Helical" evidence="1">
    <location>
        <begin position="679"/>
        <end position="697"/>
    </location>
</feature>
<name>V2UNN7_9GAMM</name>
<dbReference type="Proteomes" id="UP000018418">
    <property type="component" value="Unassembled WGS sequence"/>
</dbReference>
<feature type="transmembrane region" description="Helical" evidence="1">
    <location>
        <begin position="12"/>
        <end position="30"/>
    </location>
</feature>
<dbReference type="PANTHER" id="PTHR33406">
    <property type="entry name" value="MEMBRANE PROTEIN MJ1562-RELATED"/>
    <property type="match status" value="1"/>
</dbReference>
<keyword evidence="1" id="KW-0812">Transmembrane</keyword>
<feature type="transmembrane region" description="Helical" evidence="1">
    <location>
        <begin position="254"/>
        <end position="273"/>
    </location>
</feature>
<dbReference type="Gene3D" id="1.20.1640.10">
    <property type="entry name" value="Multidrug efflux transporter AcrB transmembrane domain"/>
    <property type="match status" value="2"/>
</dbReference>
<keyword evidence="1" id="KW-0472">Membrane</keyword>
<feature type="transmembrane region" description="Helical" evidence="1">
    <location>
        <begin position="709"/>
        <end position="727"/>
    </location>
</feature>
<dbReference type="OrthoDB" id="9780358at2"/>
<evidence type="ECO:0008006" key="4">
    <source>
        <dbReference type="Google" id="ProtNLM"/>
    </source>
</evidence>
<protein>
    <recommendedName>
        <fullName evidence="4">Membrane transport protein MMPL domain-containing protein</fullName>
    </recommendedName>
</protein>
<keyword evidence="1" id="KW-1133">Transmembrane helix</keyword>
<reference evidence="2 3" key="1">
    <citation type="submission" date="2013-10" db="EMBL/GenBank/DDBJ databases">
        <title>The Genome Sequence of Acinetobacter brisouii CIP 110357.</title>
        <authorList>
            <consortium name="The Broad Institute Genomics Platform"/>
            <consortium name="The Broad Institute Genome Sequencing Center for Infectious Disease"/>
            <person name="Cerqueira G."/>
            <person name="Feldgarden M."/>
            <person name="Courvalin P."/>
            <person name="Grillot-Courvalin C."/>
            <person name="Clermont D."/>
            <person name="Rocha E."/>
            <person name="Yoon E.-J."/>
            <person name="Nemec A."/>
            <person name="Young S.K."/>
            <person name="Zeng Q."/>
            <person name="Gargeya S."/>
            <person name="Fitzgerald M."/>
            <person name="Abouelleil A."/>
            <person name="Alvarado L."/>
            <person name="Berlin A.M."/>
            <person name="Chapman S.B."/>
            <person name="Gainer-Dewar J."/>
            <person name="Goldberg J."/>
            <person name="Gnerre S."/>
            <person name="Griggs A."/>
            <person name="Gujja S."/>
            <person name="Hansen M."/>
            <person name="Howarth C."/>
            <person name="Imamovic A."/>
            <person name="Ireland A."/>
            <person name="Larimer J."/>
            <person name="McCowan C."/>
            <person name="Murphy C."/>
            <person name="Pearson M."/>
            <person name="Poon T.W."/>
            <person name="Priest M."/>
            <person name="Roberts A."/>
            <person name="Saif S."/>
            <person name="Shea T."/>
            <person name="Sykes S."/>
            <person name="Wortman J."/>
            <person name="Nusbaum C."/>
            <person name="Birren B."/>
        </authorList>
    </citation>
    <scope>NUCLEOTIDE SEQUENCE [LARGE SCALE GENOMIC DNA]</scope>
    <source>
        <strain evidence="2 3">CIP 110357</strain>
    </source>
</reference>
<accession>V2UNN7</accession>
<proteinExistence type="predicted"/>
<dbReference type="SUPFAM" id="SSF82866">
    <property type="entry name" value="Multidrug efflux transporter AcrB transmembrane domain"/>
    <property type="match status" value="2"/>
</dbReference>
<keyword evidence="3" id="KW-1185">Reference proteome</keyword>
<feature type="transmembrane region" description="Helical" evidence="1">
    <location>
        <begin position="341"/>
        <end position="362"/>
    </location>
</feature>
<dbReference type="GO" id="GO:0005886">
    <property type="term" value="C:plasma membrane"/>
    <property type="evidence" value="ECO:0007669"/>
    <property type="project" value="TreeGrafter"/>
</dbReference>
<dbReference type="AlphaFoldDB" id="V2UNN7"/>
<feature type="transmembrane region" description="Helical" evidence="1">
    <location>
        <begin position="280"/>
        <end position="301"/>
    </location>
</feature>
<evidence type="ECO:0000313" key="2">
    <source>
        <dbReference type="EMBL" id="ESK50246.1"/>
    </source>
</evidence>
<feature type="transmembrane region" description="Helical" evidence="1">
    <location>
        <begin position="628"/>
        <end position="648"/>
    </location>
</feature>
<dbReference type="RefSeq" id="WP_004902203.1">
    <property type="nucleotide sequence ID" value="NZ_BBTI01000006.1"/>
</dbReference>
<evidence type="ECO:0000313" key="3">
    <source>
        <dbReference type="Proteomes" id="UP000018418"/>
    </source>
</evidence>
<organism evidence="2 3">
    <name type="scientific">Acinetobacter brisouii CIP 110357</name>
    <dbReference type="NCBI Taxonomy" id="1341683"/>
    <lineage>
        <taxon>Bacteria</taxon>
        <taxon>Pseudomonadati</taxon>
        <taxon>Pseudomonadota</taxon>
        <taxon>Gammaproteobacteria</taxon>
        <taxon>Moraxellales</taxon>
        <taxon>Moraxellaceae</taxon>
        <taxon>Acinetobacter</taxon>
    </lineage>
</organism>
<feature type="transmembrane region" description="Helical" evidence="1">
    <location>
        <begin position="655"/>
        <end position="673"/>
    </location>
</feature>
<sequence>MRYSNWQNKATAIWLTILLCCAVSMGWLWLKKDIHIQTNIFALLPKFSQQEGLADTQQYMNQQLNNKLFVVLDAKNSQVLNQATQHLQQQVAQSDLIQPLRPQFDSEQFGKVLFQHRAGLLTSQDRQLLQQKDYAALSEQSLLQLMSPGMPVTAQLLQHDPLLLFPRYAMGLAQHNTQNIQLEQGFATLHDSNKVSRLLVLELKDSPYKIDYQEKVAKWIEQVKPQLQAQQVSSHWTGTLIFASFGTQSAQQEISTIGLGSSLGLIFLVWFGFRSLRPMLTEFITVSSGSLVALAVTHTWFGEIHLITLVFGASLIGVCVDFSFYFMALQSQHRQFKGFQILMPLLPSLFMGLMTTVAAYLVLSFTPFPGFRQIAVFSVVGLVSAWITSILLLPRLPPLNAEPAIRRLHWIGQAREYFQAKTTLRYVSVVAILLVAGLSLLRLQSNDDIRNLQSMNAQLKQEDQYIRQRFSQQQASDYFVIHAQSTTQLEQREQQLIQQLQQLQAQGKLQGFQALGQWLPSQTEQQKNKQLLMQIPASALTTYAKALDLPVAEILAWQKQLPQQPLLTIQDFRQHPLYFLQPNAKQRLVLLQGIHDVNALKQLQTTDVQLQQPITTLSNMFRDYRVQAQWLLLFAMIGLTVGLGMIYGRHSMLPLMLPVIMALLSTFAVQAWLGVEINVFSIMGTFLIIGIGVDYAIFYRHGHDHPKVVSMALFLCMLSTLLGFGLLSFSHTYAIHCFGLTVLLGVIFSFLYATLFTMADPKYQMIRTLKTQTESDIK</sequence>
<feature type="transmembrane region" description="Helical" evidence="1">
    <location>
        <begin position="374"/>
        <end position="393"/>
    </location>
</feature>
<dbReference type="PATRIC" id="fig|1341683.3.peg.2195"/>
<dbReference type="InterPro" id="IPR050545">
    <property type="entry name" value="Mycobact_MmpL"/>
</dbReference>
<feature type="transmembrane region" description="Helical" evidence="1">
    <location>
        <begin position="733"/>
        <end position="757"/>
    </location>
</feature>
<dbReference type="HOGENOM" id="CLU_017576_0_0_6"/>
<feature type="transmembrane region" description="Helical" evidence="1">
    <location>
        <begin position="307"/>
        <end position="329"/>
    </location>
</feature>
<dbReference type="PANTHER" id="PTHR33406:SF13">
    <property type="entry name" value="MEMBRANE PROTEIN YDFJ"/>
    <property type="match status" value="1"/>
</dbReference>
<evidence type="ECO:0000256" key="1">
    <source>
        <dbReference type="SAM" id="Phobius"/>
    </source>
</evidence>
<dbReference type="EMBL" id="AYEU01000007">
    <property type="protein sequence ID" value="ESK50246.1"/>
    <property type="molecule type" value="Genomic_DNA"/>
</dbReference>
<comment type="caution">
    <text evidence="2">The sequence shown here is derived from an EMBL/GenBank/DDBJ whole genome shotgun (WGS) entry which is preliminary data.</text>
</comment>